<dbReference type="PANTHER" id="PTHR31424">
    <property type="entry name" value="PROTEIN CBG23806"/>
    <property type="match status" value="1"/>
</dbReference>
<dbReference type="Proteomes" id="UP000225706">
    <property type="component" value="Unassembled WGS sequence"/>
</dbReference>
<protein>
    <submittedName>
        <fullName evidence="2">Uncharacterized protein</fullName>
    </submittedName>
</protein>
<gene>
    <name evidence="2" type="ORF">AWC38_SpisGene20771</name>
</gene>
<evidence type="ECO:0000313" key="3">
    <source>
        <dbReference type="Proteomes" id="UP000225706"/>
    </source>
</evidence>
<sequence>MNEALKETDEHLKEKDEEIAQLRGQNDELFQHINKLEERLGEVGCTGKKLGDLCQRQKSRQLKALKSRAEVALWFMKSYGLELSCLKGADAKHGTPYTLHFDSKKSAVPTLTPTSITDEEDEKLEQVLFLLDKFCVSQYPGAQISFSETLIEHVRELLKKDPHYDLNEPVKVKISGDGAKMSKSTNFMILSFCLLQTGEKVMSSKGNRTIAIVNGPEKYETTVNSFRSAIDEINATLEAGSIEPLLNIELDHVILDELHLMMRITDLLLENLMTEVMERDSNGDLRKGRGEKKGVYLESLVEAINNIGIPFSIWEKKNADGKGSGSYDWTSLIGSDKEKLMDFLPA</sequence>
<name>A0A2B4RDY2_STYPI</name>
<feature type="coiled-coil region" evidence="1">
    <location>
        <begin position="5"/>
        <end position="39"/>
    </location>
</feature>
<keyword evidence="3" id="KW-1185">Reference proteome</keyword>
<dbReference type="AlphaFoldDB" id="A0A2B4RDY2"/>
<reference evidence="3" key="1">
    <citation type="journal article" date="2017" name="bioRxiv">
        <title>Comparative analysis of the genomes of Stylophora pistillata and Acropora digitifera provides evidence for extensive differences between species of corals.</title>
        <authorList>
            <person name="Voolstra C.R."/>
            <person name="Li Y."/>
            <person name="Liew Y.J."/>
            <person name="Baumgarten S."/>
            <person name="Zoccola D."/>
            <person name="Flot J.-F."/>
            <person name="Tambutte S."/>
            <person name="Allemand D."/>
            <person name="Aranda M."/>
        </authorList>
    </citation>
    <scope>NUCLEOTIDE SEQUENCE [LARGE SCALE GENOMIC DNA]</scope>
</reference>
<dbReference type="OrthoDB" id="5987510at2759"/>
<proteinExistence type="predicted"/>
<dbReference type="EMBL" id="LSMT01000695">
    <property type="protein sequence ID" value="PFX15033.1"/>
    <property type="molecule type" value="Genomic_DNA"/>
</dbReference>
<evidence type="ECO:0000256" key="1">
    <source>
        <dbReference type="SAM" id="Coils"/>
    </source>
</evidence>
<dbReference type="PANTHER" id="PTHR31424:SF3">
    <property type="entry name" value="RING-TYPE DOMAIN-CONTAINING PROTEIN"/>
    <property type="match status" value="1"/>
</dbReference>
<accession>A0A2B4RDY2</accession>
<comment type="caution">
    <text evidence="2">The sequence shown here is derived from an EMBL/GenBank/DDBJ whole genome shotgun (WGS) entry which is preliminary data.</text>
</comment>
<organism evidence="2 3">
    <name type="scientific">Stylophora pistillata</name>
    <name type="common">Smooth cauliflower coral</name>
    <dbReference type="NCBI Taxonomy" id="50429"/>
    <lineage>
        <taxon>Eukaryota</taxon>
        <taxon>Metazoa</taxon>
        <taxon>Cnidaria</taxon>
        <taxon>Anthozoa</taxon>
        <taxon>Hexacorallia</taxon>
        <taxon>Scleractinia</taxon>
        <taxon>Astrocoeniina</taxon>
        <taxon>Pocilloporidae</taxon>
        <taxon>Stylophora</taxon>
    </lineage>
</organism>
<evidence type="ECO:0000313" key="2">
    <source>
        <dbReference type="EMBL" id="PFX15033.1"/>
    </source>
</evidence>
<keyword evidence="1" id="KW-0175">Coiled coil</keyword>